<dbReference type="GO" id="GO:0003688">
    <property type="term" value="F:DNA replication origin binding"/>
    <property type="evidence" value="ECO:0000318"/>
    <property type="project" value="GO_Central"/>
</dbReference>
<feature type="compositionally biased region" description="Low complexity" evidence="10">
    <location>
        <begin position="155"/>
        <end position="188"/>
    </location>
</feature>
<evidence type="ECO:0000256" key="6">
    <source>
        <dbReference type="ARBA" id="ARBA00023125"/>
    </source>
</evidence>
<feature type="compositionally biased region" description="Acidic residues" evidence="10">
    <location>
        <begin position="478"/>
        <end position="491"/>
    </location>
</feature>
<dbReference type="FunCoup" id="A0A2K3DBH8">
    <property type="interactions" value="74"/>
</dbReference>
<dbReference type="InterPro" id="IPR001025">
    <property type="entry name" value="BAH_dom"/>
</dbReference>
<comment type="function">
    <text evidence="9">Component of the origin recognition complex (ORC) that binds origins of replication. DNA-binding is ATP-dependent, however specific DNA sequences that define origins of replication have not been identified so far. ORC is required to assemble the pre-replication complex necessary to initiate DNA replication.</text>
</comment>
<dbReference type="RefSeq" id="XP_042920450.1">
    <property type="nucleotide sequence ID" value="XM_043067053.1"/>
</dbReference>
<dbReference type="PANTHER" id="PTHR10763:SF23">
    <property type="entry name" value="ORIGIN RECOGNITION COMPLEX SUBUNIT 1"/>
    <property type="match status" value="1"/>
</dbReference>
<dbReference type="SMART" id="SM00382">
    <property type="entry name" value="AAA"/>
    <property type="match status" value="1"/>
</dbReference>
<evidence type="ECO:0000313" key="14">
    <source>
        <dbReference type="Proteomes" id="UP000006906"/>
    </source>
</evidence>
<feature type="domain" description="BAH" evidence="12">
    <location>
        <begin position="305"/>
        <end position="422"/>
    </location>
</feature>
<dbReference type="KEGG" id="cre:CHLRE_10g455600v5"/>
<comment type="subunit">
    <text evidence="9">Component of the origin recognition complex (ORC) composed of at least ORC1, ORC2, ORC3, ORC4, ORC5 and ORC6. ORC is regulated in a cell-cycle and development dependent manner. It is sequentially assembled at the exit from anaphase of mitosis and disassembled as cells enter S phase. Binds unmodified and methylated histone H3.</text>
</comment>
<evidence type="ECO:0000259" key="11">
    <source>
        <dbReference type="PROSITE" id="PS50016"/>
    </source>
</evidence>
<keyword evidence="4 8" id="KW-0863">Zinc-finger</keyword>
<dbReference type="Pfam" id="PF22606">
    <property type="entry name" value="Cdc6-ORC-like_ATPase_lid"/>
    <property type="match status" value="1"/>
</dbReference>
<dbReference type="Proteomes" id="UP000006906">
    <property type="component" value="Chromosome 10"/>
</dbReference>
<evidence type="ECO:0000256" key="3">
    <source>
        <dbReference type="ARBA" id="ARBA00022723"/>
    </source>
</evidence>
<comment type="similarity">
    <text evidence="9">Belongs to the ORC1 family.</text>
</comment>
<gene>
    <name evidence="13" type="ORF">CHLRE_10g455600v5</name>
</gene>
<dbReference type="InterPro" id="IPR041664">
    <property type="entry name" value="AAA_16"/>
</dbReference>
<dbReference type="PROSITE" id="PS50016">
    <property type="entry name" value="ZF_PHD_2"/>
    <property type="match status" value="1"/>
</dbReference>
<dbReference type="STRING" id="3055.A0A2K3DBH8"/>
<dbReference type="Pfam" id="PF13191">
    <property type="entry name" value="AAA_16"/>
    <property type="match status" value="1"/>
</dbReference>
<feature type="compositionally biased region" description="Low complexity" evidence="10">
    <location>
        <begin position="62"/>
        <end position="77"/>
    </location>
</feature>
<dbReference type="GO" id="GO:0003682">
    <property type="term" value="F:chromatin binding"/>
    <property type="evidence" value="ECO:0007669"/>
    <property type="project" value="InterPro"/>
</dbReference>
<dbReference type="Gene3D" id="3.40.50.300">
    <property type="entry name" value="P-loop containing nucleotide triphosphate hydrolases"/>
    <property type="match status" value="1"/>
</dbReference>
<dbReference type="GO" id="GO:0033314">
    <property type="term" value="P:mitotic DNA replication checkpoint signaling"/>
    <property type="evidence" value="ECO:0000318"/>
    <property type="project" value="GO_Central"/>
</dbReference>
<dbReference type="InterPro" id="IPR043151">
    <property type="entry name" value="BAH_sf"/>
</dbReference>
<dbReference type="AlphaFoldDB" id="A0A2K3DBH8"/>
<evidence type="ECO:0000256" key="7">
    <source>
        <dbReference type="ARBA" id="ARBA00023242"/>
    </source>
</evidence>
<feature type="region of interest" description="Disordered" evidence="10">
    <location>
        <begin position="1"/>
        <end position="32"/>
    </location>
</feature>
<sequence>MSARSTRAKGAAPVQEDSRDAGPAQGKITDVFRQSVQGAAAAQKSQKPALIGTRNATKRTLALAARTAAVTQAASVTPAPPPATTPKRKRRGEDTEQDNDVVLVEHDEEQQQQQDGDEDMEETEAVAAAAKAPNARGRGRRAGAAAPAPPEADKAAGTAAAAQRRSTRAKAAAAAEAPVPAGKASGKGGAAAAAAPAARGKKDGGEAAAAAGGRSTVRHMNSWEVHGEKIHVGDDVYVVEAEDSSQLPGDDEDEPCCVCSRNTDTRRMVECDRCLRGFHFRCLKPALKKLPDGDWLCPDCVAGVPATAHADRHIATSSQAFLFGNKILGLARVTGWMKDRKGEVQVVVRHYKKPEETHMGRQAHHHPREVFLGVGEHVESAACIWSRADVVGPARFAETGGTDTYICEYEYDDRWKRFRRRLASDEDPSAAAASDDDDEWGAAVPSTAAAGGKRRGAGAGAARGGRGRGGADAASSGEEYEAEESDESDRDEEYKPRNTLDGWVIRKPRGAGAARPGLPTRQAAGGRGRGHSYKALLDEEGTGLLLDQGAAAVPERGPVGPLAAARRALALNNTTGGLPCRETEKTALRRFISGAVEEGGDSPGVLYVCGVPGTGKTACCMEVLGGVRQQAQASGVQLVILNALQLPSPQHVYSKLWERMSGQRWGPARALKALEEAFSGGVGAAAGRRHMTLLIVDEIDVLITKDQAVLYNLFEWPMREGSRLAVIGISNTHDLDSRVLPRIASRLSGSKLAFNPYNFEQLQLILNSRLQGVTAVAKGALDFCARKVASTTGDVRRALELLRRATEIAETERAAAAAARGQPPPEDLTGAVGVRQAQAAIKEMYGSLHMTLLRAAGLAPKLVLVALLVEARATNRPEVTVAALHARLTSHLALLTPAAALPLSRVVEAAAALGGQRLVLAEPGWQGPAMRLTLNVPQDDLVSLLRGDPALAAVQSCLA</sequence>
<dbReference type="InParanoid" id="A0A2K3DBH8"/>
<dbReference type="PROSITE" id="PS51038">
    <property type="entry name" value="BAH"/>
    <property type="match status" value="1"/>
</dbReference>
<dbReference type="GO" id="GO:0005524">
    <property type="term" value="F:ATP binding"/>
    <property type="evidence" value="ECO:0007669"/>
    <property type="project" value="UniProtKB-KW"/>
</dbReference>
<comment type="subcellular location">
    <subcellularLocation>
        <location evidence="1 9">Nucleus</location>
    </subcellularLocation>
</comment>
<dbReference type="Gramene" id="PNW77882">
    <property type="protein sequence ID" value="PNW77882"/>
    <property type="gene ID" value="CHLRE_10g455600v5"/>
</dbReference>
<accession>A0A2K3DBH8</accession>
<dbReference type="EMBL" id="CM008971">
    <property type="protein sequence ID" value="PNW77882.1"/>
    <property type="molecule type" value="Genomic_DNA"/>
</dbReference>
<evidence type="ECO:0000256" key="4">
    <source>
        <dbReference type="ARBA" id="ARBA00022771"/>
    </source>
</evidence>
<protein>
    <recommendedName>
        <fullName evidence="9">Origin recognition complex subunit 1</fullName>
    </recommendedName>
</protein>
<keyword evidence="14" id="KW-1185">Reference proteome</keyword>
<dbReference type="Gene3D" id="1.10.8.60">
    <property type="match status" value="1"/>
</dbReference>
<dbReference type="InterPro" id="IPR050311">
    <property type="entry name" value="ORC1/CDC6"/>
</dbReference>
<dbReference type="InterPro" id="IPR013083">
    <property type="entry name" value="Znf_RING/FYVE/PHD"/>
</dbReference>
<dbReference type="InterPro" id="IPR003593">
    <property type="entry name" value="AAA+_ATPase"/>
</dbReference>
<keyword evidence="7 9" id="KW-0539">Nucleus</keyword>
<dbReference type="SUPFAM" id="SSF52540">
    <property type="entry name" value="P-loop containing nucleoside triphosphate hydrolases"/>
    <property type="match status" value="1"/>
</dbReference>
<dbReference type="PaxDb" id="3055-EDP07857"/>
<dbReference type="SUPFAM" id="SSF57903">
    <property type="entry name" value="FYVE/PHD zinc finger"/>
    <property type="match status" value="1"/>
</dbReference>
<dbReference type="GO" id="GO:0008270">
    <property type="term" value="F:zinc ion binding"/>
    <property type="evidence" value="ECO:0007669"/>
    <property type="project" value="UniProtKB-KW"/>
</dbReference>
<organism evidence="13 14">
    <name type="scientific">Chlamydomonas reinhardtii</name>
    <name type="common">Chlamydomonas smithii</name>
    <dbReference type="NCBI Taxonomy" id="3055"/>
    <lineage>
        <taxon>Eukaryota</taxon>
        <taxon>Viridiplantae</taxon>
        <taxon>Chlorophyta</taxon>
        <taxon>core chlorophytes</taxon>
        <taxon>Chlorophyceae</taxon>
        <taxon>CS clade</taxon>
        <taxon>Chlamydomonadales</taxon>
        <taxon>Chlamydomonadaceae</taxon>
        <taxon>Chlamydomonas</taxon>
    </lineage>
</organism>
<dbReference type="Pfam" id="PF00628">
    <property type="entry name" value="PHD"/>
    <property type="match status" value="1"/>
</dbReference>
<dbReference type="FunFam" id="3.40.50.300:FF:004058">
    <property type="entry name" value="Origin recognition complex subunit 1"/>
    <property type="match status" value="1"/>
</dbReference>
<keyword evidence="2 9" id="KW-0235">DNA replication</keyword>
<evidence type="ECO:0000256" key="2">
    <source>
        <dbReference type="ARBA" id="ARBA00022705"/>
    </source>
</evidence>
<feature type="compositionally biased region" description="Low complexity" evidence="10">
    <location>
        <begin position="125"/>
        <end position="146"/>
    </location>
</feature>
<dbReference type="SMART" id="SM00249">
    <property type="entry name" value="PHD"/>
    <property type="match status" value="1"/>
</dbReference>
<keyword evidence="6 9" id="KW-0238">DNA-binding</keyword>
<dbReference type="GO" id="GO:0005664">
    <property type="term" value="C:nuclear origin of replication recognition complex"/>
    <property type="evidence" value="ECO:0000318"/>
    <property type="project" value="GO_Central"/>
</dbReference>
<name>A0A2K3DBH8_CHLRE</name>
<dbReference type="InterPro" id="IPR011011">
    <property type="entry name" value="Znf_FYVE_PHD"/>
</dbReference>
<keyword evidence="3" id="KW-0479">Metal-binding</keyword>
<keyword evidence="9" id="KW-0067">ATP-binding</keyword>
<dbReference type="PANTHER" id="PTHR10763">
    <property type="entry name" value="CELL DIVISION CONTROL PROTEIN 6-RELATED"/>
    <property type="match status" value="1"/>
</dbReference>
<feature type="domain" description="PHD-type" evidence="11">
    <location>
        <begin position="253"/>
        <end position="303"/>
    </location>
</feature>
<dbReference type="InterPro" id="IPR027417">
    <property type="entry name" value="P-loop_NTPase"/>
</dbReference>
<feature type="compositionally biased region" description="Gly residues" evidence="10">
    <location>
        <begin position="457"/>
        <end position="470"/>
    </location>
</feature>
<dbReference type="InterPro" id="IPR019786">
    <property type="entry name" value="Zinc_finger_PHD-type_CS"/>
</dbReference>
<dbReference type="GO" id="GO:0006270">
    <property type="term" value="P:DNA replication initiation"/>
    <property type="evidence" value="ECO:0000318"/>
    <property type="project" value="GO_Central"/>
</dbReference>
<evidence type="ECO:0000256" key="8">
    <source>
        <dbReference type="PROSITE-ProRule" id="PRU00146"/>
    </source>
</evidence>
<dbReference type="GO" id="GO:0016887">
    <property type="term" value="F:ATP hydrolysis activity"/>
    <property type="evidence" value="ECO:0007669"/>
    <property type="project" value="InterPro"/>
</dbReference>
<evidence type="ECO:0000256" key="1">
    <source>
        <dbReference type="ARBA" id="ARBA00004123"/>
    </source>
</evidence>
<reference evidence="13 14" key="1">
    <citation type="journal article" date="2007" name="Science">
        <title>The Chlamydomonas genome reveals the evolution of key animal and plant functions.</title>
        <authorList>
            <person name="Merchant S.S."/>
            <person name="Prochnik S.E."/>
            <person name="Vallon O."/>
            <person name="Harris E.H."/>
            <person name="Karpowicz S.J."/>
            <person name="Witman G.B."/>
            <person name="Terry A."/>
            <person name="Salamov A."/>
            <person name="Fritz-Laylin L.K."/>
            <person name="Marechal-Drouard L."/>
            <person name="Marshall W.F."/>
            <person name="Qu L.H."/>
            <person name="Nelson D.R."/>
            <person name="Sanderfoot A.A."/>
            <person name="Spalding M.H."/>
            <person name="Kapitonov V.V."/>
            <person name="Ren Q."/>
            <person name="Ferris P."/>
            <person name="Lindquist E."/>
            <person name="Shapiro H."/>
            <person name="Lucas S.M."/>
            <person name="Grimwood J."/>
            <person name="Schmutz J."/>
            <person name="Cardol P."/>
            <person name="Cerutti H."/>
            <person name="Chanfreau G."/>
            <person name="Chen C.L."/>
            <person name="Cognat V."/>
            <person name="Croft M.T."/>
            <person name="Dent R."/>
            <person name="Dutcher S."/>
            <person name="Fernandez E."/>
            <person name="Fukuzawa H."/>
            <person name="Gonzalez-Ballester D."/>
            <person name="Gonzalez-Halphen D."/>
            <person name="Hallmann A."/>
            <person name="Hanikenne M."/>
            <person name="Hippler M."/>
            <person name="Inwood W."/>
            <person name="Jabbari K."/>
            <person name="Kalanon M."/>
            <person name="Kuras R."/>
            <person name="Lefebvre P.A."/>
            <person name="Lemaire S.D."/>
            <person name="Lobanov A.V."/>
            <person name="Lohr M."/>
            <person name="Manuell A."/>
            <person name="Meier I."/>
            <person name="Mets L."/>
            <person name="Mittag M."/>
            <person name="Mittelmeier T."/>
            <person name="Moroney J.V."/>
            <person name="Moseley J."/>
            <person name="Napoli C."/>
            <person name="Nedelcu A.M."/>
            <person name="Niyogi K."/>
            <person name="Novoselov S.V."/>
            <person name="Paulsen I.T."/>
            <person name="Pazour G."/>
            <person name="Purton S."/>
            <person name="Ral J.P."/>
            <person name="Riano-Pachon D.M."/>
            <person name="Riekhof W."/>
            <person name="Rymarquis L."/>
            <person name="Schroda M."/>
            <person name="Stern D."/>
            <person name="Umen J."/>
            <person name="Willows R."/>
            <person name="Wilson N."/>
            <person name="Zimmer S.L."/>
            <person name="Allmer J."/>
            <person name="Balk J."/>
            <person name="Bisova K."/>
            <person name="Chen C.J."/>
            <person name="Elias M."/>
            <person name="Gendler K."/>
            <person name="Hauser C."/>
            <person name="Lamb M.R."/>
            <person name="Ledford H."/>
            <person name="Long J.C."/>
            <person name="Minagawa J."/>
            <person name="Page M.D."/>
            <person name="Pan J."/>
            <person name="Pootakham W."/>
            <person name="Roje S."/>
            <person name="Rose A."/>
            <person name="Stahlberg E."/>
            <person name="Terauchi A.M."/>
            <person name="Yang P."/>
            <person name="Ball S."/>
            <person name="Bowler C."/>
            <person name="Dieckmann C.L."/>
            <person name="Gladyshev V.N."/>
            <person name="Green P."/>
            <person name="Jorgensen R."/>
            <person name="Mayfield S."/>
            <person name="Mueller-Roeber B."/>
            <person name="Rajamani S."/>
            <person name="Sayre R.T."/>
            <person name="Brokstein P."/>
            <person name="Dubchak I."/>
            <person name="Goodstein D."/>
            <person name="Hornick L."/>
            <person name="Huang Y.W."/>
            <person name="Jhaveri J."/>
            <person name="Luo Y."/>
            <person name="Martinez D."/>
            <person name="Ngau W.C."/>
            <person name="Otillar B."/>
            <person name="Poliakov A."/>
            <person name="Porter A."/>
            <person name="Szajkowski L."/>
            <person name="Werner G."/>
            <person name="Zhou K."/>
            <person name="Grigoriev I.V."/>
            <person name="Rokhsar D.S."/>
            <person name="Grossman A.R."/>
        </authorList>
    </citation>
    <scope>NUCLEOTIDE SEQUENCE [LARGE SCALE GENOMIC DNA]</scope>
    <source>
        <strain evidence="14">CC-503</strain>
    </source>
</reference>
<dbReference type="InterPro" id="IPR001965">
    <property type="entry name" value="Znf_PHD"/>
</dbReference>
<evidence type="ECO:0000256" key="5">
    <source>
        <dbReference type="ARBA" id="ARBA00022833"/>
    </source>
</evidence>
<evidence type="ECO:0000313" key="13">
    <source>
        <dbReference type="EMBL" id="PNW77882.1"/>
    </source>
</evidence>
<proteinExistence type="inferred from homology"/>
<evidence type="ECO:0000256" key="10">
    <source>
        <dbReference type="SAM" id="MobiDB-lite"/>
    </source>
</evidence>
<keyword evidence="9" id="KW-0547">Nucleotide-binding</keyword>
<dbReference type="PROSITE" id="PS01359">
    <property type="entry name" value="ZF_PHD_1"/>
    <property type="match status" value="1"/>
</dbReference>
<dbReference type="OrthoDB" id="1926878at2759"/>
<feature type="region of interest" description="Disordered" evidence="10">
    <location>
        <begin position="62"/>
        <end position="188"/>
    </location>
</feature>
<dbReference type="InterPro" id="IPR054425">
    <property type="entry name" value="Cdc6_ORC1-like_ATPase_lid"/>
</dbReference>
<feature type="compositionally biased region" description="Acidic residues" evidence="10">
    <location>
        <begin position="106"/>
        <end position="124"/>
    </location>
</feature>
<dbReference type="GeneID" id="5723920"/>
<dbReference type="InterPro" id="IPR019787">
    <property type="entry name" value="Znf_PHD-finger"/>
</dbReference>
<evidence type="ECO:0000256" key="9">
    <source>
        <dbReference type="RuleBase" id="RU365058"/>
    </source>
</evidence>
<dbReference type="Gene3D" id="3.30.40.10">
    <property type="entry name" value="Zinc/RING finger domain, C3HC4 (zinc finger)"/>
    <property type="match status" value="1"/>
</dbReference>
<dbReference type="Gene3D" id="2.30.30.490">
    <property type="match status" value="1"/>
</dbReference>
<dbReference type="ExpressionAtlas" id="A0A2K3DBH8">
    <property type="expression patterns" value="baseline and differential"/>
</dbReference>
<feature type="region of interest" description="Disordered" evidence="10">
    <location>
        <begin position="196"/>
        <end position="215"/>
    </location>
</feature>
<feature type="region of interest" description="Disordered" evidence="10">
    <location>
        <begin position="423"/>
        <end position="529"/>
    </location>
</feature>
<keyword evidence="5" id="KW-0862">Zinc</keyword>
<evidence type="ECO:0000259" key="12">
    <source>
        <dbReference type="PROSITE" id="PS51038"/>
    </source>
</evidence>